<dbReference type="AlphaFoldDB" id="A0A914RZL9"/>
<evidence type="ECO:0000313" key="2">
    <source>
        <dbReference type="WBParaSite" id="PEQ_0000749501-mRNA-1"/>
    </source>
</evidence>
<dbReference type="WBParaSite" id="PEQ_0000749501-mRNA-1">
    <property type="protein sequence ID" value="PEQ_0000749501-mRNA-1"/>
    <property type="gene ID" value="PEQ_0000749501"/>
</dbReference>
<proteinExistence type="predicted"/>
<reference evidence="2" key="1">
    <citation type="submission" date="2022-11" db="UniProtKB">
        <authorList>
            <consortium name="WormBaseParasite"/>
        </authorList>
    </citation>
    <scope>IDENTIFICATION</scope>
</reference>
<sequence>MLDGEVREQWVRDVDSGRSHHIFVLPSSGRKLPSLIFCSVEELLPPQPFHVMTHAILKIRFEGAEC</sequence>
<name>A0A914RZL9_PAREQ</name>
<keyword evidence="1" id="KW-1185">Reference proteome</keyword>
<evidence type="ECO:0000313" key="1">
    <source>
        <dbReference type="Proteomes" id="UP000887564"/>
    </source>
</evidence>
<accession>A0A914RZL9</accession>
<organism evidence="1 2">
    <name type="scientific">Parascaris equorum</name>
    <name type="common">Equine roundworm</name>
    <dbReference type="NCBI Taxonomy" id="6256"/>
    <lineage>
        <taxon>Eukaryota</taxon>
        <taxon>Metazoa</taxon>
        <taxon>Ecdysozoa</taxon>
        <taxon>Nematoda</taxon>
        <taxon>Chromadorea</taxon>
        <taxon>Rhabditida</taxon>
        <taxon>Spirurina</taxon>
        <taxon>Ascaridomorpha</taxon>
        <taxon>Ascaridoidea</taxon>
        <taxon>Ascarididae</taxon>
        <taxon>Parascaris</taxon>
    </lineage>
</organism>
<dbReference type="Proteomes" id="UP000887564">
    <property type="component" value="Unplaced"/>
</dbReference>
<protein>
    <submittedName>
        <fullName evidence="2">Uncharacterized protein</fullName>
    </submittedName>
</protein>